<sequence length="421" mass="46936">MKIQRATAFVKRFFAPRGRSGAIITPQSPSWLKTSFRDLTLQGYCGNELVYSCIQMVANSTAEAPAKVASLDDKEFAAVGGFAVLAQPNMFWGAKELWVRTVEHLSLAGNAFWWKKRDARGEMIELWPLMPDRVKIIPHRRKFILGYAFQEPDGTFTPIRFRDMVHFRSSHPLDDYFGMPALAVAARQVAMDNEETSYAKTVLENTGVPSVVVLTERELDGLEAEVQRAKWNQNFAGSRRGNISFFQKGMDFKVLSLDFNQLAFSSLRDVSETRICGVLGVPPILVGANVGLKQSSYRNYGTAKLSFWEETIAPLQGLLAEVLSVDEDFAPPGFRVVFDNRFVSALREARHRQMEDATKSYVAGVLRRNEARIMMGFPPDPDPDIGEVYAHPLASAIIRADGEILVPASQDETDEGGGDND</sequence>
<accession>A0A0F9MEK3</accession>
<protein>
    <recommendedName>
        <fullName evidence="2">HK97 family phage portal protein</fullName>
    </recommendedName>
</protein>
<proteinExistence type="predicted"/>
<reference evidence="1" key="1">
    <citation type="journal article" date="2015" name="Nature">
        <title>Complex archaea that bridge the gap between prokaryotes and eukaryotes.</title>
        <authorList>
            <person name="Spang A."/>
            <person name="Saw J.H."/>
            <person name="Jorgensen S.L."/>
            <person name="Zaremba-Niedzwiedzka K."/>
            <person name="Martijn J."/>
            <person name="Lind A.E."/>
            <person name="van Eijk R."/>
            <person name="Schleper C."/>
            <person name="Guy L."/>
            <person name="Ettema T.J."/>
        </authorList>
    </citation>
    <scope>NUCLEOTIDE SEQUENCE</scope>
</reference>
<dbReference type="InterPro" id="IPR006427">
    <property type="entry name" value="Portal_HK97"/>
</dbReference>
<organism evidence="1">
    <name type="scientific">marine sediment metagenome</name>
    <dbReference type="NCBI Taxonomy" id="412755"/>
    <lineage>
        <taxon>unclassified sequences</taxon>
        <taxon>metagenomes</taxon>
        <taxon>ecological metagenomes</taxon>
    </lineage>
</organism>
<dbReference type="AlphaFoldDB" id="A0A0F9MEK3"/>
<dbReference type="Pfam" id="PF04860">
    <property type="entry name" value="Phage_portal"/>
    <property type="match status" value="1"/>
</dbReference>
<dbReference type="NCBIfam" id="TIGR01537">
    <property type="entry name" value="portal_HK97"/>
    <property type="match status" value="1"/>
</dbReference>
<evidence type="ECO:0000313" key="1">
    <source>
        <dbReference type="EMBL" id="KKN04274.1"/>
    </source>
</evidence>
<comment type="caution">
    <text evidence="1">The sequence shown here is derived from an EMBL/GenBank/DDBJ whole genome shotgun (WGS) entry which is preliminary data.</text>
</comment>
<dbReference type="InterPro" id="IPR006944">
    <property type="entry name" value="Phage/GTA_portal"/>
</dbReference>
<dbReference type="EMBL" id="LAZR01004938">
    <property type="protein sequence ID" value="KKN04274.1"/>
    <property type="molecule type" value="Genomic_DNA"/>
</dbReference>
<gene>
    <name evidence="1" type="ORF">LCGC14_1099030</name>
</gene>
<evidence type="ECO:0008006" key="2">
    <source>
        <dbReference type="Google" id="ProtNLM"/>
    </source>
</evidence>
<name>A0A0F9MEK3_9ZZZZ</name>